<dbReference type="AlphaFoldDB" id="A0A162V5T5"/>
<keyword evidence="2" id="KW-1185">Reference proteome</keyword>
<gene>
    <name evidence="1" type="ORF">PHYBLDRAFT_59236</name>
</gene>
<proteinExistence type="predicted"/>
<dbReference type="InParanoid" id="A0A162V5T5"/>
<evidence type="ECO:0000313" key="2">
    <source>
        <dbReference type="Proteomes" id="UP000077315"/>
    </source>
</evidence>
<evidence type="ECO:0000313" key="1">
    <source>
        <dbReference type="EMBL" id="OAD80202.1"/>
    </source>
</evidence>
<dbReference type="VEuPathDB" id="FungiDB:PHYBLDRAFT_59236"/>
<dbReference type="RefSeq" id="XP_018298242.1">
    <property type="nucleotide sequence ID" value="XM_018440458.1"/>
</dbReference>
<reference evidence="2" key="1">
    <citation type="submission" date="2015-06" db="EMBL/GenBank/DDBJ databases">
        <title>Expansion of signal transduction pathways in fungi by whole-genome duplication.</title>
        <authorList>
            <consortium name="DOE Joint Genome Institute"/>
            <person name="Corrochano L.M."/>
            <person name="Kuo A."/>
            <person name="Marcet-Houben M."/>
            <person name="Polaino S."/>
            <person name="Salamov A."/>
            <person name="Villalobos J.M."/>
            <person name="Alvarez M.I."/>
            <person name="Avalos J."/>
            <person name="Benito E.P."/>
            <person name="Benoit I."/>
            <person name="Burger G."/>
            <person name="Camino L.P."/>
            <person name="Canovas D."/>
            <person name="Cerda-Olmedo E."/>
            <person name="Cheng J.-F."/>
            <person name="Dominguez A."/>
            <person name="Elias M."/>
            <person name="Eslava A.P."/>
            <person name="Glaser F."/>
            <person name="Grimwood J."/>
            <person name="Gutierrez G."/>
            <person name="Heitman J."/>
            <person name="Henrissat B."/>
            <person name="Iturriaga E.A."/>
            <person name="Lang B.F."/>
            <person name="Lavin J.L."/>
            <person name="Lee S."/>
            <person name="Li W."/>
            <person name="Lindquist E."/>
            <person name="Lopez-Garcia S."/>
            <person name="Luque E.M."/>
            <person name="Marcos A.T."/>
            <person name="Martin J."/>
            <person name="McCluskey K."/>
            <person name="Medina H.R."/>
            <person name="Miralles-Duran A."/>
            <person name="Miyazaki A."/>
            <person name="Munoz-Torres E."/>
            <person name="Oguiza J.A."/>
            <person name="Ohm R."/>
            <person name="Olmedo M."/>
            <person name="Orejas M."/>
            <person name="Ortiz-Castellanos L."/>
            <person name="Pisabarro A.G."/>
            <person name="Rodriguez-Romero J."/>
            <person name="Ruiz-Herrera J."/>
            <person name="Ruiz-Vazquez R."/>
            <person name="Sanz C."/>
            <person name="Schackwitz W."/>
            <person name="Schmutz J."/>
            <person name="Shahriari M."/>
            <person name="Shelest E."/>
            <person name="Silva-Franco F."/>
            <person name="Soanes D."/>
            <person name="Syed K."/>
            <person name="Tagua V.G."/>
            <person name="Talbot N.J."/>
            <person name="Thon M."/>
            <person name="De vries R.P."/>
            <person name="Wiebenga A."/>
            <person name="Yadav J.S."/>
            <person name="Braun E.L."/>
            <person name="Baker S."/>
            <person name="Garre V."/>
            <person name="Horwitz B."/>
            <person name="Torres-Martinez S."/>
            <person name="Idnurm A."/>
            <person name="Herrera-Estrella A."/>
            <person name="Gabaldon T."/>
            <person name="Grigoriev I.V."/>
        </authorList>
    </citation>
    <scope>NUCLEOTIDE SEQUENCE [LARGE SCALE GENOMIC DNA]</scope>
    <source>
        <strain evidence="2">NRRL 1555(-)</strain>
    </source>
</reference>
<organism evidence="1 2">
    <name type="scientific">Phycomyces blakesleeanus (strain ATCC 8743b / DSM 1359 / FGSC 10004 / NBRC 33097 / NRRL 1555)</name>
    <dbReference type="NCBI Taxonomy" id="763407"/>
    <lineage>
        <taxon>Eukaryota</taxon>
        <taxon>Fungi</taxon>
        <taxon>Fungi incertae sedis</taxon>
        <taxon>Mucoromycota</taxon>
        <taxon>Mucoromycotina</taxon>
        <taxon>Mucoromycetes</taxon>
        <taxon>Mucorales</taxon>
        <taxon>Phycomycetaceae</taxon>
        <taxon>Phycomyces</taxon>
    </lineage>
</organism>
<protein>
    <submittedName>
        <fullName evidence="1">Uncharacterized protein</fullName>
    </submittedName>
</protein>
<accession>A0A162V5T5</accession>
<dbReference type="Proteomes" id="UP000077315">
    <property type="component" value="Unassembled WGS sequence"/>
</dbReference>
<sequence>MSNNNNNFKCKCSKCSSNSMRFVLVSTQTLRRHTQQDIVRQYQSGSSFSVIEVMSNENDIEIDFDDNVDTKDQVEAKDLPLFDVDFLFDSESKDEGVIEATILDISDDESNDVRECIYCLTSVGITIMTSNDSYYAIPI</sequence>
<dbReference type="EMBL" id="KV440972">
    <property type="protein sequence ID" value="OAD80202.1"/>
    <property type="molecule type" value="Genomic_DNA"/>
</dbReference>
<dbReference type="GeneID" id="29001364"/>
<name>A0A162V5T5_PHYB8</name>